<dbReference type="PANTHER" id="PTHR11712:SF347">
    <property type="entry name" value="BETA KETOACYL-ACYL CARRIER PROTEIN SYNTHASE"/>
    <property type="match status" value="1"/>
</dbReference>
<keyword evidence="2 3" id="KW-0808">Transferase</keyword>
<dbReference type="Pfam" id="PF00109">
    <property type="entry name" value="ketoacyl-synt"/>
    <property type="match status" value="1"/>
</dbReference>
<comment type="similarity">
    <text evidence="1 3">Belongs to the thiolase-like superfamily. Beta-ketoacyl-ACP synthases family.</text>
</comment>
<evidence type="ECO:0000256" key="3">
    <source>
        <dbReference type="RuleBase" id="RU003694"/>
    </source>
</evidence>
<proteinExistence type="inferred from homology"/>
<dbReference type="RefSeq" id="WP_030881720.1">
    <property type="nucleotide sequence ID" value="NZ_JBIRHZ010000005.1"/>
</dbReference>
<dbReference type="Pfam" id="PF02801">
    <property type="entry name" value="Ketoacyl-synt_C"/>
    <property type="match status" value="1"/>
</dbReference>
<evidence type="ECO:0000259" key="4">
    <source>
        <dbReference type="PROSITE" id="PS52004"/>
    </source>
</evidence>
<feature type="domain" description="Ketosynthase family 3 (KS3)" evidence="4">
    <location>
        <begin position="3"/>
        <end position="414"/>
    </location>
</feature>
<dbReference type="InterPro" id="IPR000794">
    <property type="entry name" value="Beta-ketoacyl_synthase"/>
</dbReference>
<dbReference type="NCBIfam" id="NF005589">
    <property type="entry name" value="PRK07314.1"/>
    <property type="match status" value="1"/>
</dbReference>
<dbReference type="Proteomes" id="UP000037020">
    <property type="component" value="Unassembled WGS sequence"/>
</dbReference>
<dbReference type="InterPro" id="IPR020841">
    <property type="entry name" value="PKS_Beta-ketoAc_synthase_dom"/>
</dbReference>
<dbReference type="CDD" id="cd00834">
    <property type="entry name" value="KAS_I_II"/>
    <property type="match status" value="1"/>
</dbReference>
<accession>A0ABR5IVJ9</accession>
<dbReference type="InterPro" id="IPR014031">
    <property type="entry name" value="Ketoacyl_synth_C"/>
</dbReference>
<dbReference type="EMBL" id="LGUT01003586">
    <property type="protein sequence ID" value="KOG85176.1"/>
    <property type="molecule type" value="Genomic_DNA"/>
</dbReference>
<dbReference type="SMART" id="SM00825">
    <property type="entry name" value="PKS_KS"/>
    <property type="match status" value="1"/>
</dbReference>
<keyword evidence="6" id="KW-1185">Reference proteome</keyword>
<protein>
    <submittedName>
        <fullName evidence="5">3-oxoacyl-ACP synthase</fullName>
    </submittedName>
</protein>
<dbReference type="SUPFAM" id="SSF53901">
    <property type="entry name" value="Thiolase-like"/>
    <property type="match status" value="2"/>
</dbReference>
<dbReference type="PANTHER" id="PTHR11712">
    <property type="entry name" value="POLYKETIDE SYNTHASE-RELATED"/>
    <property type="match status" value="1"/>
</dbReference>
<reference evidence="5 6" key="1">
    <citation type="submission" date="2015-07" db="EMBL/GenBank/DDBJ databases">
        <authorList>
            <person name="Ju K.-S."/>
            <person name="Doroghazi J.R."/>
            <person name="Metcalf W.W."/>
        </authorList>
    </citation>
    <scope>NUCLEOTIDE SEQUENCE [LARGE SCALE GENOMIC DNA]</scope>
    <source>
        <strain evidence="5 6">NRRL B-3589</strain>
    </source>
</reference>
<evidence type="ECO:0000313" key="5">
    <source>
        <dbReference type="EMBL" id="KOG85176.1"/>
    </source>
</evidence>
<evidence type="ECO:0000256" key="2">
    <source>
        <dbReference type="ARBA" id="ARBA00022679"/>
    </source>
</evidence>
<gene>
    <name evidence="5" type="ORF">ADK38_38155</name>
</gene>
<evidence type="ECO:0000313" key="6">
    <source>
        <dbReference type="Proteomes" id="UP000037020"/>
    </source>
</evidence>
<name>A0ABR5IVJ9_9ACTN</name>
<dbReference type="InterPro" id="IPR016039">
    <property type="entry name" value="Thiolase-like"/>
</dbReference>
<evidence type="ECO:0000256" key="1">
    <source>
        <dbReference type="ARBA" id="ARBA00008467"/>
    </source>
</evidence>
<dbReference type="InterPro" id="IPR014030">
    <property type="entry name" value="Ketoacyl_synth_N"/>
</dbReference>
<comment type="caution">
    <text evidence="5">The sequence shown here is derived from an EMBL/GenBank/DDBJ whole genome shotgun (WGS) entry which is preliminary data.</text>
</comment>
<organism evidence="5 6">
    <name type="scientific">Streptomyces varsoviensis</name>
    <dbReference type="NCBI Taxonomy" id="67373"/>
    <lineage>
        <taxon>Bacteria</taxon>
        <taxon>Bacillati</taxon>
        <taxon>Actinomycetota</taxon>
        <taxon>Actinomycetes</taxon>
        <taxon>Kitasatosporales</taxon>
        <taxon>Streptomycetaceae</taxon>
        <taxon>Streptomyces</taxon>
    </lineage>
</organism>
<sequence length="415" mass="41682">MSAPRVIVTGMGLISAAGIGAEANWRRIVAGEPTALHAPGLDGCPVDFGCAVPDFDPAEHLGRSRAEALDRYAQLAMVAAEEAMDSAGVAVREPTERSAGTTDPARIGVVLGSLAGGTATIEAQQTQLERHGPTAVAGRTIPLGLVSSAAGALSARFGLLGASMSVTTACASGTTAIGTARDLIRTGALDVALAGGADAPLTPLNAAAYDRLRALSRRGDYPPAASRPFSATRDGFVLGEGAGFVVLESEEHARARGAPRLASIAGYGSAADGYHPVRPDPDGGGARRAILAALADAGMGADAIDYVNAHGTSTPLNDAVESAVVTDLLGDDVPVSSTKGVTGHPLGAAGALEAAYAVLALRDGIVPPTANLTDPDPDISVDLVAGAARRERLRAVLSNSFGFGGYNASLVITPE</sequence>
<dbReference type="Gene3D" id="3.40.47.10">
    <property type="match status" value="1"/>
</dbReference>
<dbReference type="PROSITE" id="PS52004">
    <property type="entry name" value="KS3_2"/>
    <property type="match status" value="1"/>
</dbReference>